<evidence type="ECO:0000259" key="9">
    <source>
        <dbReference type="PROSITE" id="PS50850"/>
    </source>
</evidence>
<feature type="transmembrane region" description="Helical" evidence="8">
    <location>
        <begin position="348"/>
        <end position="366"/>
    </location>
</feature>
<feature type="compositionally biased region" description="Polar residues" evidence="7">
    <location>
        <begin position="8"/>
        <end position="20"/>
    </location>
</feature>
<keyword evidence="5 8" id="KW-1133">Transmembrane helix</keyword>
<evidence type="ECO:0000256" key="5">
    <source>
        <dbReference type="ARBA" id="ARBA00022989"/>
    </source>
</evidence>
<dbReference type="PANTHER" id="PTHR11360">
    <property type="entry name" value="MONOCARBOXYLATE TRANSPORTER"/>
    <property type="match status" value="1"/>
</dbReference>
<feature type="transmembrane region" description="Helical" evidence="8">
    <location>
        <begin position="215"/>
        <end position="237"/>
    </location>
</feature>
<feature type="transmembrane region" description="Helical" evidence="8">
    <location>
        <begin position="387"/>
        <end position="408"/>
    </location>
</feature>
<comment type="subcellular location">
    <subcellularLocation>
        <location evidence="1">Membrane</location>
        <topology evidence="1">Multi-pass membrane protein</topology>
    </subcellularLocation>
</comment>
<evidence type="ECO:0000256" key="1">
    <source>
        <dbReference type="ARBA" id="ARBA00004141"/>
    </source>
</evidence>
<reference evidence="10" key="1">
    <citation type="submission" date="2020-06" db="EMBL/GenBank/DDBJ databases">
        <authorList>
            <person name="Onetto C."/>
        </authorList>
    </citation>
    <scope>NUCLEOTIDE SEQUENCE</scope>
</reference>
<evidence type="ECO:0000256" key="4">
    <source>
        <dbReference type="ARBA" id="ARBA00022692"/>
    </source>
</evidence>
<keyword evidence="3" id="KW-0813">Transport</keyword>
<dbReference type="GO" id="GO:0016020">
    <property type="term" value="C:membrane"/>
    <property type="evidence" value="ECO:0007669"/>
    <property type="project" value="UniProtKB-SubCell"/>
</dbReference>
<evidence type="ECO:0000256" key="8">
    <source>
        <dbReference type="SAM" id="Phobius"/>
    </source>
</evidence>
<dbReference type="InterPro" id="IPR020846">
    <property type="entry name" value="MFS_dom"/>
</dbReference>
<accession>A0A9N8KE65</accession>
<organism evidence="10 11">
    <name type="scientific">Aureobasidium uvarum</name>
    <dbReference type="NCBI Taxonomy" id="2773716"/>
    <lineage>
        <taxon>Eukaryota</taxon>
        <taxon>Fungi</taxon>
        <taxon>Dikarya</taxon>
        <taxon>Ascomycota</taxon>
        <taxon>Pezizomycotina</taxon>
        <taxon>Dothideomycetes</taxon>
        <taxon>Dothideomycetidae</taxon>
        <taxon>Dothideales</taxon>
        <taxon>Saccotheciaceae</taxon>
        <taxon>Aureobasidium</taxon>
    </lineage>
</organism>
<feature type="transmembrane region" description="Helical" evidence="8">
    <location>
        <begin position="258"/>
        <end position="282"/>
    </location>
</feature>
<feature type="transmembrane region" description="Helical" evidence="8">
    <location>
        <begin position="294"/>
        <end position="316"/>
    </location>
</feature>
<comment type="caution">
    <text evidence="10">The sequence shown here is derived from an EMBL/GenBank/DDBJ whole genome shotgun (WGS) entry which is preliminary data.</text>
</comment>
<dbReference type="Pfam" id="PF07690">
    <property type="entry name" value="MFS_1"/>
    <property type="match status" value="1"/>
</dbReference>
<dbReference type="Proteomes" id="UP000745764">
    <property type="component" value="Unassembled WGS sequence"/>
</dbReference>
<dbReference type="AlphaFoldDB" id="A0A9N8KE65"/>
<sequence>MATDMKTDNFSSHPSSQTVDVDSESGDAFASKEAHAQNNPAPAFDPRQNPDGGLHAWLTVLGGFCILFCSFGWINTIGVFQAYYETHQLAGYSSSTISWIPSLEVFVMFLLGPWVGQLLDRYGHREVLAIGTFLHIFGIMMTSLSTKYYQFILAQGICSPIGMCMIFNPVMTTTVTWFAKKRSLAFGIVAAGSSLGGVLLPIITQRLMEQVGFGWSMRITAFVMLFLLIIANLTLKARVRMPRGPYDPFGFLRPFKELTFDLTVTGAFLFFLGLFIPINYIIAEAQYFGMSYTLAQYLLSILNAASFFGRIVPGWIADTMGNFNIMIITCVCTGVLVLALWIPASGNAAIIVFAAFYGLFSGAFFAQAPAVVAQISPDMRLIGVRTGTFFATISFAALISNPIAGALITHYDGQYKGLQIFTGTVILGGAALLSVSRYMLVGGKLLVKV</sequence>
<keyword evidence="11" id="KW-1185">Reference proteome</keyword>
<dbReference type="InterPro" id="IPR050327">
    <property type="entry name" value="Proton-linked_MCT"/>
</dbReference>
<feature type="domain" description="Major facilitator superfamily (MFS) profile" evidence="9">
    <location>
        <begin position="56"/>
        <end position="440"/>
    </location>
</feature>
<dbReference type="GO" id="GO:0022857">
    <property type="term" value="F:transmembrane transporter activity"/>
    <property type="evidence" value="ECO:0007669"/>
    <property type="project" value="InterPro"/>
</dbReference>
<evidence type="ECO:0000313" key="10">
    <source>
        <dbReference type="EMBL" id="CAD0108014.1"/>
    </source>
</evidence>
<feature type="transmembrane region" description="Helical" evidence="8">
    <location>
        <begin position="127"/>
        <end position="145"/>
    </location>
</feature>
<dbReference type="PANTHER" id="PTHR11360:SF224">
    <property type="entry name" value="MAJOR FACILITATOR SUPERFAMILY (MFS) PROFILE DOMAIN-CONTAINING PROTEIN-RELATED"/>
    <property type="match status" value="1"/>
</dbReference>
<evidence type="ECO:0000313" key="11">
    <source>
        <dbReference type="Proteomes" id="UP000745764"/>
    </source>
</evidence>
<feature type="transmembrane region" description="Helical" evidence="8">
    <location>
        <begin position="420"/>
        <end position="440"/>
    </location>
</feature>
<evidence type="ECO:0000256" key="3">
    <source>
        <dbReference type="ARBA" id="ARBA00022448"/>
    </source>
</evidence>
<name>A0A9N8KE65_9PEZI</name>
<keyword evidence="6 8" id="KW-0472">Membrane</keyword>
<protein>
    <recommendedName>
        <fullName evidence="9">Major facilitator superfamily (MFS) profile domain-containing protein</fullName>
    </recommendedName>
</protein>
<feature type="transmembrane region" description="Helical" evidence="8">
    <location>
        <begin position="151"/>
        <end position="171"/>
    </location>
</feature>
<dbReference type="Gene3D" id="1.20.1250.20">
    <property type="entry name" value="MFS general substrate transporter like domains"/>
    <property type="match status" value="2"/>
</dbReference>
<keyword evidence="4 8" id="KW-0812">Transmembrane</keyword>
<evidence type="ECO:0000256" key="6">
    <source>
        <dbReference type="ARBA" id="ARBA00023136"/>
    </source>
</evidence>
<evidence type="ECO:0000256" key="2">
    <source>
        <dbReference type="ARBA" id="ARBA00006727"/>
    </source>
</evidence>
<dbReference type="OrthoDB" id="5667at2759"/>
<proteinExistence type="inferred from homology"/>
<feature type="transmembrane region" description="Helical" evidence="8">
    <location>
        <begin position="183"/>
        <end position="203"/>
    </location>
</feature>
<feature type="transmembrane region" description="Helical" evidence="8">
    <location>
        <begin position="56"/>
        <end position="84"/>
    </location>
</feature>
<dbReference type="CDD" id="cd17352">
    <property type="entry name" value="MFS_MCT_SLC16"/>
    <property type="match status" value="1"/>
</dbReference>
<feature type="transmembrane region" description="Helical" evidence="8">
    <location>
        <begin position="323"/>
        <end position="342"/>
    </location>
</feature>
<feature type="region of interest" description="Disordered" evidence="7">
    <location>
        <begin position="1"/>
        <end position="45"/>
    </location>
</feature>
<dbReference type="PROSITE" id="PS50850">
    <property type="entry name" value="MFS"/>
    <property type="match status" value="1"/>
</dbReference>
<dbReference type="InterPro" id="IPR011701">
    <property type="entry name" value="MFS"/>
</dbReference>
<feature type="transmembrane region" description="Helical" evidence="8">
    <location>
        <begin position="96"/>
        <end position="115"/>
    </location>
</feature>
<evidence type="ECO:0000256" key="7">
    <source>
        <dbReference type="SAM" id="MobiDB-lite"/>
    </source>
</evidence>
<dbReference type="SUPFAM" id="SSF103473">
    <property type="entry name" value="MFS general substrate transporter"/>
    <property type="match status" value="1"/>
</dbReference>
<gene>
    <name evidence="10" type="ORF">AWRI4620_LOCUS2269</name>
</gene>
<dbReference type="EMBL" id="CAINUL010000002">
    <property type="protein sequence ID" value="CAD0108014.1"/>
    <property type="molecule type" value="Genomic_DNA"/>
</dbReference>
<comment type="similarity">
    <text evidence="2">Belongs to the major facilitator superfamily. Monocarboxylate porter (TC 2.A.1.13) family.</text>
</comment>
<dbReference type="InterPro" id="IPR036259">
    <property type="entry name" value="MFS_trans_sf"/>
</dbReference>